<protein>
    <recommendedName>
        <fullName evidence="3">DUF3617 domain-containing protein</fullName>
    </recommendedName>
</protein>
<evidence type="ECO:0008006" key="3">
    <source>
        <dbReference type="Google" id="ProtNLM"/>
    </source>
</evidence>
<organism evidence="1 2">
    <name type="scientific">Caulobacter segnis</name>
    <dbReference type="NCBI Taxonomy" id="88688"/>
    <lineage>
        <taxon>Bacteria</taxon>
        <taxon>Pseudomonadati</taxon>
        <taxon>Pseudomonadota</taxon>
        <taxon>Alphaproteobacteria</taxon>
        <taxon>Caulobacterales</taxon>
        <taxon>Caulobacteraceae</taxon>
        <taxon>Caulobacter</taxon>
    </lineage>
</organism>
<evidence type="ECO:0000313" key="1">
    <source>
        <dbReference type="EMBL" id="AVQ01458.1"/>
    </source>
</evidence>
<sequence>MVGLILTLGGCEREVARTQLNFAPPSLWRVAVVEDSGGRSAAVDVCANPELIASFARVEPRINGLPCELVGKPAKASANERIARCEAGGARYGLYVTTTRQASDDFTVRFALQPLQDSGGKIVQARRYQRLGACPAGWSAGDQGPPGGRATSNLLSGHALAVR</sequence>
<name>A0ABM6TFJ1_9CAUL</name>
<reference evidence="1 2" key="1">
    <citation type="journal article" date="2015" name="Biotechnol. Bioeng.">
        <title>Genome sequence and phenotypic characterization of Caulobacter segnis.</title>
        <authorList>
            <person name="Patel S."/>
            <person name="Fletcher B."/>
            <person name="Scott D.C."/>
            <person name="Ely B."/>
        </authorList>
    </citation>
    <scope>NUCLEOTIDE SEQUENCE [LARGE SCALE GENOMIC DNA]</scope>
    <source>
        <strain evidence="1 2">TK0059</strain>
    </source>
</reference>
<evidence type="ECO:0000313" key="2">
    <source>
        <dbReference type="Proteomes" id="UP000240527"/>
    </source>
</evidence>
<proteinExistence type="predicted"/>
<keyword evidence="2" id="KW-1185">Reference proteome</keyword>
<gene>
    <name evidence="1" type="ORF">B7G68_06080</name>
</gene>
<dbReference type="EMBL" id="CP027850">
    <property type="protein sequence ID" value="AVQ01458.1"/>
    <property type="molecule type" value="Genomic_DNA"/>
</dbReference>
<accession>A0ABM6TFJ1</accession>
<dbReference type="Proteomes" id="UP000240527">
    <property type="component" value="Chromosome"/>
</dbReference>